<evidence type="ECO:0000256" key="2">
    <source>
        <dbReference type="SAM" id="MobiDB-lite"/>
    </source>
</evidence>
<dbReference type="InterPro" id="IPR035897">
    <property type="entry name" value="Toll_tir_struct_dom_sf"/>
</dbReference>
<dbReference type="SUPFAM" id="SSF82171">
    <property type="entry name" value="DPP6 N-terminal domain-like"/>
    <property type="match status" value="1"/>
</dbReference>
<organism evidence="4 5">
    <name type="scientific">Spirilliplanes yamanashiensis</name>
    <dbReference type="NCBI Taxonomy" id="42233"/>
    <lineage>
        <taxon>Bacteria</taxon>
        <taxon>Bacillati</taxon>
        <taxon>Actinomycetota</taxon>
        <taxon>Actinomycetes</taxon>
        <taxon>Micromonosporales</taxon>
        <taxon>Micromonosporaceae</taxon>
        <taxon>Spirilliplanes</taxon>
    </lineage>
</organism>
<feature type="region of interest" description="Disordered" evidence="2">
    <location>
        <begin position="220"/>
        <end position="315"/>
    </location>
</feature>
<dbReference type="EMBL" id="BOOY01000005">
    <property type="protein sequence ID" value="GIJ01577.1"/>
    <property type="molecule type" value="Genomic_DNA"/>
</dbReference>
<keyword evidence="1" id="KW-0853">WD repeat</keyword>
<feature type="compositionally biased region" description="Basic and acidic residues" evidence="2">
    <location>
        <begin position="241"/>
        <end position="273"/>
    </location>
</feature>
<dbReference type="SUPFAM" id="SSF52200">
    <property type="entry name" value="Toll/Interleukin receptor TIR domain"/>
    <property type="match status" value="1"/>
</dbReference>
<keyword evidence="5" id="KW-1185">Reference proteome</keyword>
<dbReference type="RefSeq" id="WP_203936902.1">
    <property type="nucleotide sequence ID" value="NZ_BAAAGJ010000005.1"/>
</dbReference>
<dbReference type="AlphaFoldDB" id="A0A8J3Y542"/>
<dbReference type="Gene3D" id="2.130.10.10">
    <property type="entry name" value="YVTN repeat-like/Quinoprotein amine dehydrogenase"/>
    <property type="match status" value="3"/>
</dbReference>
<dbReference type="Pfam" id="PF00400">
    <property type="entry name" value="WD40"/>
    <property type="match status" value="3"/>
</dbReference>
<dbReference type="PROSITE" id="PS50104">
    <property type="entry name" value="TIR"/>
    <property type="match status" value="1"/>
</dbReference>
<feature type="repeat" description="WD" evidence="1">
    <location>
        <begin position="692"/>
        <end position="725"/>
    </location>
</feature>
<dbReference type="SMART" id="SM00255">
    <property type="entry name" value="TIR"/>
    <property type="match status" value="1"/>
</dbReference>
<dbReference type="InterPro" id="IPR000157">
    <property type="entry name" value="TIR_dom"/>
</dbReference>
<dbReference type="Gene3D" id="3.40.50.10140">
    <property type="entry name" value="Toll/interleukin-1 receptor homology (TIR) domain"/>
    <property type="match status" value="1"/>
</dbReference>
<evidence type="ECO:0000313" key="4">
    <source>
        <dbReference type="EMBL" id="GIJ01577.1"/>
    </source>
</evidence>
<feature type="compositionally biased region" description="Basic and acidic residues" evidence="2">
    <location>
        <begin position="348"/>
        <end position="397"/>
    </location>
</feature>
<feature type="compositionally biased region" description="Low complexity" evidence="2">
    <location>
        <begin position="338"/>
        <end position="347"/>
    </location>
</feature>
<comment type="caution">
    <text evidence="4">The sequence shown here is derived from an EMBL/GenBank/DDBJ whole genome shotgun (WGS) entry which is preliminary data.</text>
</comment>
<dbReference type="Pfam" id="PF13676">
    <property type="entry name" value="TIR_2"/>
    <property type="match status" value="1"/>
</dbReference>
<gene>
    <name evidence="4" type="ORF">Sya03_09290</name>
</gene>
<protein>
    <recommendedName>
        <fullName evidence="3">TIR domain-containing protein</fullName>
    </recommendedName>
</protein>
<evidence type="ECO:0000259" key="3">
    <source>
        <dbReference type="PROSITE" id="PS50104"/>
    </source>
</evidence>
<feature type="repeat" description="WD" evidence="1">
    <location>
        <begin position="1017"/>
        <end position="1051"/>
    </location>
</feature>
<dbReference type="SUPFAM" id="SSF50998">
    <property type="entry name" value="Quinoprotein alcohol dehydrogenase-like"/>
    <property type="match status" value="1"/>
</dbReference>
<feature type="domain" description="TIR" evidence="3">
    <location>
        <begin position="1"/>
        <end position="126"/>
    </location>
</feature>
<dbReference type="SMART" id="SM00320">
    <property type="entry name" value="WD40"/>
    <property type="match status" value="9"/>
</dbReference>
<dbReference type="InterPro" id="IPR001680">
    <property type="entry name" value="WD40_rpt"/>
</dbReference>
<proteinExistence type="predicted"/>
<dbReference type="GO" id="GO:0007165">
    <property type="term" value="P:signal transduction"/>
    <property type="evidence" value="ECO:0007669"/>
    <property type="project" value="InterPro"/>
</dbReference>
<dbReference type="InterPro" id="IPR015943">
    <property type="entry name" value="WD40/YVTN_repeat-like_dom_sf"/>
</dbReference>
<feature type="region of interest" description="Disordered" evidence="2">
    <location>
        <begin position="336"/>
        <end position="401"/>
    </location>
</feature>
<evidence type="ECO:0000256" key="1">
    <source>
        <dbReference type="PROSITE-ProRule" id="PRU00221"/>
    </source>
</evidence>
<dbReference type="PANTHER" id="PTHR19879:SF9">
    <property type="entry name" value="TRANSCRIPTION INITIATION FACTOR TFIID SUBUNIT 5"/>
    <property type="match status" value="1"/>
</dbReference>
<dbReference type="PROSITE" id="PS50082">
    <property type="entry name" value="WD_REPEATS_2"/>
    <property type="match status" value="2"/>
</dbReference>
<reference evidence="4" key="1">
    <citation type="submission" date="2021-01" db="EMBL/GenBank/DDBJ databases">
        <title>Whole genome shotgun sequence of Spirilliplanes yamanashiensis NBRC 15828.</title>
        <authorList>
            <person name="Komaki H."/>
            <person name="Tamura T."/>
        </authorList>
    </citation>
    <scope>NUCLEOTIDE SEQUENCE</scope>
    <source>
        <strain evidence="4">NBRC 15828</strain>
    </source>
</reference>
<dbReference type="PROSITE" id="PS50294">
    <property type="entry name" value="WD_REPEATS_REGION"/>
    <property type="match status" value="1"/>
</dbReference>
<sequence>MSFNGFISYSHAADGQLAPAVQHGLHRLAKPWHRRRALWIFRDQTGLSVTPKLWTSIQQALDSSEYFVLMASPEAARSPWVDREIEHWLQSKSPDRILPVLTDGSWQWDTASRDFTADSTAVPDALRGVFAEEPLYLDLRWARDDRHLTLRHSRFRDGIAQLAAPMHGVSKDELEGEDVRQHRRAGRLRAAAVTSLLALTVVASVASALAMRNATEARAATDEARRQQRVATEQQGSAARFADEARRQEGNARAQEARAKAAGSEAERQEKLAHQQRRAADQASAEVIRQLRNADQAATRARHQERLAQRQSELAAESAVQLRRLEQRAKEQERLAAEQEQVAAEAGAEARRQQQRAEEQERRAEEQQRRADEQEQQARKEEERAKEAGEEAARQKDNANLQQRIAVSRRLVNEARDTVRYDPQTALKLGIAAQALDRGLGTSRDLASLITSTRQLGTLTDVWRAEYGPSGLLATANGNGTVSLWDATNRADPRRLSTFGEPYVEFPTHLALSPDGTTLAVTRDKTGELWDVTEPSRPVKAAGLPASGGRDYSKVAFSPDGLTLVTADPGPQGRYNSQVPAGYATLWDVTDRTRPTELSALADRSEDSVVAFQFSSDGHTLVVGRGERTTVLNVTDRIDPVWQSDVKAPLGEDIVSVALSPSAPTLAIGDSSGKVTVHDLTNPASPRQKFELAGGKGGVYALDFSRDGSLLAAGDLEGTALLWQIAATPRELHRFSNNREVTSVAFSNDGRTLAAVDQGHTGTLWNVTDFAAPARVGVMTTQATVSVLAMWHSPDGRWVKIVTNEAAEVWELTDRAMPVRRGFLPLVPEGAHTGGKDSRGVDQAAFSPDGRIIATTIQRERRTITLTDVADLSRPATLATFKSGRFVSKPPTFTPDGRGLLVASYTAYEYWNLVHLADQGPVRTAVWSNDALSDRYALSPDGRKLVVQTSDRDFALSLWDVSDWTNVRYLAPLSGPLNYVTSLKFSPDSGTVAATAGQRALIWDIGNPAEPARLTSLNDHTAAVESVTFSQDGKTAATAGHDGRVILWGLDGTAKPVRLATAWLHAHRSPRALAFNPDGRTLAVTVVTNNDTRPTRTFQEVGLWDLTELNHLRADPGDFGCAVVGGGLTPAEWTREIPEIAYEPTCTG</sequence>
<accession>A0A8J3Y542</accession>
<dbReference type="InterPro" id="IPR011047">
    <property type="entry name" value="Quinoprotein_ADH-like_sf"/>
</dbReference>
<evidence type="ECO:0000313" key="5">
    <source>
        <dbReference type="Proteomes" id="UP000652013"/>
    </source>
</evidence>
<name>A0A8J3Y542_9ACTN</name>
<dbReference type="Proteomes" id="UP000652013">
    <property type="component" value="Unassembled WGS sequence"/>
</dbReference>
<dbReference type="PANTHER" id="PTHR19879">
    <property type="entry name" value="TRANSCRIPTION INITIATION FACTOR TFIID"/>
    <property type="match status" value="1"/>
</dbReference>